<proteinExistence type="predicted"/>
<feature type="non-terminal residue" evidence="1">
    <location>
        <position position="1"/>
    </location>
</feature>
<protein>
    <submittedName>
        <fullName evidence="1">Uncharacterized protein</fullName>
    </submittedName>
</protein>
<dbReference type="Gene3D" id="2.60.120.260">
    <property type="entry name" value="Galactose-binding domain-like"/>
    <property type="match status" value="1"/>
</dbReference>
<organism evidence="1">
    <name type="scientific">marine metagenome</name>
    <dbReference type="NCBI Taxonomy" id="408172"/>
    <lineage>
        <taxon>unclassified sequences</taxon>
        <taxon>metagenomes</taxon>
        <taxon>ecological metagenomes</taxon>
    </lineage>
</organism>
<feature type="non-terminal residue" evidence="1">
    <location>
        <position position="348"/>
    </location>
</feature>
<evidence type="ECO:0000313" key="1">
    <source>
        <dbReference type="EMBL" id="SVC08695.1"/>
    </source>
</evidence>
<dbReference type="InterPro" id="IPR026876">
    <property type="entry name" value="Fn3_assoc_repeat"/>
</dbReference>
<reference evidence="1" key="1">
    <citation type="submission" date="2018-05" db="EMBL/GenBank/DDBJ databases">
        <authorList>
            <person name="Lanie J.A."/>
            <person name="Ng W.-L."/>
            <person name="Kazmierczak K.M."/>
            <person name="Andrzejewski T.M."/>
            <person name="Davidsen T.M."/>
            <person name="Wayne K.J."/>
            <person name="Tettelin H."/>
            <person name="Glass J.I."/>
            <person name="Rusch D."/>
            <person name="Podicherti R."/>
            <person name="Tsui H.-C.T."/>
            <person name="Winkler M.E."/>
        </authorList>
    </citation>
    <scope>NUCLEOTIDE SEQUENCE</scope>
</reference>
<name>A0A382JAS7_9ZZZZ</name>
<gene>
    <name evidence="1" type="ORF">METZ01_LOCUS261549</name>
</gene>
<accession>A0A382JAS7</accession>
<dbReference type="EMBL" id="UINC01072795">
    <property type="protein sequence ID" value="SVC08695.1"/>
    <property type="molecule type" value="Genomic_DNA"/>
</dbReference>
<sequence>DEWDYFIGTQAPPSNWNQIGFNTINWDTGPSGIGYGDNDDNTVISPVISVYLVKTFFISDPEHVKKIALHIDYDDAFVAYLNSVEFARANIMGSPPSYNQGAEIWREAEMYNGGSPELYWVDSSDTWLAPGVNVLAIQVHNYNSNSSDMSCIPFLTVGRDIIIDEAFEVAEEINLPGSMLHTNFKISSTGETIVITDPDSLLLDSLYTGNLLPDVSIGRVDDGENIGMFIIPTPGDANGSESVLGVLSELTYSHFSGFYDESSIFIGITSNDDNVNIYYTLDGSEPSSDSHLYSGPIFLQENKVIRAASFKNGWLKSPIKTSTFILDNENYDFPTIFLSTAPENFFDY</sequence>
<dbReference type="Pfam" id="PF13287">
    <property type="entry name" value="Fn3_assoc"/>
    <property type="match status" value="1"/>
</dbReference>
<dbReference type="AlphaFoldDB" id="A0A382JAS7"/>